<sequence>MYPSDGTVCGRLLIKTLGVLEILEAQPVFLQQPVEALHGQTGALFGGLHVEAHLLHHLGEVEALEVGQHTVLGLVVVHPRDEGAHAGGRRALVLLGGLGHEVQPAGVARLLHERAALQHVAQLAHVAGPLIALEEGERLRGELEGGLQRVQQGLGEHGDVLAPGAQGGQAHAGHRQPEIQVGAEAALAHVLLQVAVGGGDDAHVHRHCAAIQRGHLAALQHAQQLGLKRQGQLSHFVQEEGSPLGGLEDATHALVPVIHRAHGAEQLALGLLLGDEVAVHDLEGAVTAGGVLVHGARGELLAGARLPLDEEVHVFAGDAAQVGEDQAHPLRGAHQRTEGVRPGGHLHLGGAHIRLDGEPCLAQLDLVAGLEQDLEHLPAVQVRAVAAAQILQQQPLGGALDFQVPAADGRIREDEIARRVRANAHQRVLGGELLALVRSRGHLDGPLAHLDADGAAFGFHLNGLGDFGLVGHGHSPSHARGGGQEPVRPGGALFTGVGTWGARQTHRHRTSRGPQWTGGRAPVGGRSLPFSLPGEAWNASPGGSPRASTSRTRRWRGRIPWTARRRRHPARCRPSSPARWWDSW</sequence>
<dbReference type="AlphaFoldDB" id="Q090K0"/>
<comment type="caution">
    <text evidence="2">The sequence shown here is derived from an EMBL/GenBank/DDBJ whole genome shotgun (WGS) entry which is preliminary data.</text>
</comment>
<evidence type="ECO:0000256" key="1">
    <source>
        <dbReference type="SAM" id="MobiDB-lite"/>
    </source>
</evidence>
<protein>
    <submittedName>
        <fullName evidence="2">Uncharacterized protein</fullName>
    </submittedName>
</protein>
<reference evidence="2 3" key="1">
    <citation type="submission" date="2006-04" db="EMBL/GenBank/DDBJ databases">
        <authorList>
            <person name="Nierman W.C."/>
        </authorList>
    </citation>
    <scope>NUCLEOTIDE SEQUENCE [LARGE SCALE GENOMIC DNA]</scope>
    <source>
        <strain evidence="2 3">DW4/3-1</strain>
    </source>
</reference>
<dbReference type="AntiFam" id="ANF00077">
    <property type="entry name" value="Shadow ORF (opposite AtoC)"/>
</dbReference>
<dbReference type="EMBL" id="AAMD01000062">
    <property type="protein sequence ID" value="EAU66163.1"/>
    <property type="molecule type" value="Genomic_DNA"/>
</dbReference>
<feature type="region of interest" description="Disordered" evidence="1">
    <location>
        <begin position="565"/>
        <end position="584"/>
    </location>
</feature>
<gene>
    <name evidence="2" type="ORF">STIAU_5324</name>
</gene>
<proteinExistence type="predicted"/>
<dbReference type="Proteomes" id="UP000032702">
    <property type="component" value="Unassembled WGS sequence"/>
</dbReference>
<name>Q090K0_STIAD</name>
<accession>Q090K0</accession>
<feature type="compositionally biased region" description="Low complexity" evidence="1">
    <location>
        <begin position="572"/>
        <end position="584"/>
    </location>
</feature>
<dbReference type="AntiFam" id="ANF00203">
    <property type="entry name" value="Shadow ORF (opposite algB)"/>
</dbReference>
<evidence type="ECO:0000313" key="3">
    <source>
        <dbReference type="Proteomes" id="UP000032702"/>
    </source>
</evidence>
<feature type="region of interest" description="Disordered" evidence="1">
    <location>
        <begin position="501"/>
        <end position="554"/>
    </location>
</feature>
<organism evidence="2 3">
    <name type="scientific">Stigmatella aurantiaca (strain DW4/3-1)</name>
    <dbReference type="NCBI Taxonomy" id="378806"/>
    <lineage>
        <taxon>Bacteria</taxon>
        <taxon>Pseudomonadati</taxon>
        <taxon>Myxococcota</taxon>
        <taxon>Myxococcia</taxon>
        <taxon>Myxococcales</taxon>
        <taxon>Cystobacterineae</taxon>
        <taxon>Archangiaceae</taxon>
        <taxon>Stigmatella</taxon>
    </lineage>
</organism>
<evidence type="ECO:0000313" key="2">
    <source>
        <dbReference type="EMBL" id="EAU66163.1"/>
    </source>
</evidence>